<comment type="caution">
    <text evidence="1">The sequence shown here is derived from an EMBL/GenBank/DDBJ whole genome shotgun (WGS) entry which is preliminary data.</text>
</comment>
<protein>
    <submittedName>
        <fullName evidence="1">16424_t:CDS:1</fullName>
    </submittedName>
</protein>
<evidence type="ECO:0000313" key="1">
    <source>
        <dbReference type="EMBL" id="CAG8805568.1"/>
    </source>
</evidence>
<evidence type="ECO:0000313" key="2">
    <source>
        <dbReference type="Proteomes" id="UP000789759"/>
    </source>
</evidence>
<name>A0A9N9K131_9GLOM</name>
<gene>
    <name evidence="1" type="ORF">CPELLU_LOCUS18118</name>
</gene>
<feature type="non-terminal residue" evidence="1">
    <location>
        <position position="146"/>
    </location>
</feature>
<dbReference type="AlphaFoldDB" id="A0A9N9K131"/>
<dbReference type="OrthoDB" id="2436522at2759"/>
<sequence length="146" mass="16491">NNKAVKVRSHVQRTSYKISEKLTVIQEAKQIGVLAASCRFGRTSFYPTAEKELIKWLNELRQIGIAVTSGVRIPSNLPCGIVVCMHESAWMDENLMSEWIDQVWNKRPGASIVNKPLSLLNSEIDDNEDLFEVVEEDSLSAEELED</sequence>
<dbReference type="EMBL" id="CAJVQA010034288">
    <property type="protein sequence ID" value="CAG8805568.1"/>
    <property type="molecule type" value="Genomic_DNA"/>
</dbReference>
<organism evidence="1 2">
    <name type="scientific">Cetraspora pellucida</name>
    <dbReference type="NCBI Taxonomy" id="1433469"/>
    <lineage>
        <taxon>Eukaryota</taxon>
        <taxon>Fungi</taxon>
        <taxon>Fungi incertae sedis</taxon>
        <taxon>Mucoromycota</taxon>
        <taxon>Glomeromycotina</taxon>
        <taxon>Glomeromycetes</taxon>
        <taxon>Diversisporales</taxon>
        <taxon>Gigasporaceae</taxon>
        <taxon>Cetraspora</taxon>
    </lineage>
</organism>
<proteinExistence type="predicted"/>
<keyword evidence="2" id="KW-1185">Reference proteome</keyword>
<reference evidence="1" key="1">
    <citation type="submission" date="2021-06" db="EMBL/GenBank/DDBJ databases">
        <authorList>
            <person name="Kallberg Y."/>
            <person name="Tangrot J."/>
            <person name="Rosling A."/>
        </authorList>
    </citation>
    <scope>NUCLEOTIDE SEQUENCE</scope>
    <source>
        <strain evidence="1">FL966</strain>
    </source>
</reference>
<dbReference type="Proteomes" id="UP000789759">
    <property type="component" value="Unassembled WGS sequence"/>
</dbReference>
<accession>A0A9N9K131</accession>